<dbReference type="SUPFAM" id="SSF53254">
    <property type="entry name" value="Phosphoglycerate mutase-like"/>
    <property type="match status" value="1"/>
</dbReference>
<dbReference type="Proteomes" id="UP001212152">
    <property type="component" value="Unassembled WGS sequence"/>
</dbReference>
<keyword evidence="18" id="KW-1185">Reference proteome</keyword>
<dbReference type="InterPro" id="IPR011761">
    <property type="entry name" value="ATP-grasp"/>
</dbReference>
<dbReference type="Gene3D" id="3.40.50.11950">
    <property type="match status" value="1"/>
</dbReference>
<dbReference type="Gene3D" id="3.30.470.20">
    <property type="entry name" value="ATP-grasp fold, B domain"/>
    <property type="match status" value="1"/>
</dbReference>
<comment type="catalytic activity">
    <reaction evidence="12">
        <text>1D-myo-inositol hexakisphosphate + ATP = 1-diphospho-1D-myo-inositol 2,3,4,5,6-pentakisphosphate + ADP</text>
        <dbReference type="Rhea" id="RHEA:37459"/>
        <dbReference type="ChEBI" id="CHEBI:30616"/>
        <dbReference type="ChEBI" id="CHEBI:58130"/>
        <dbReference type="ChEBI" id="CHEBI:74946"/>
        <dbReference type="ChEBI" id="CHEBI:456216"/>
        <dbReference type="EC" id="2.7.4.24"/>
    </reaction>
    <physiologicalReaction direction="left-to-right" evidence="12">
        <dbReference type="Rhea" id="RHEA:37460"/>
    </physiologicalReaction>
</comment>
<dbReference type="GO" id="GO:0006020">
    <property type="term" value="P:inositol metabolic process"/>
    <property type="evidence" value="ECO:0007669"/>
    <property type="project" value="TreeGrafter"/>
</dbReference>
<feature type="domain" description="ATP-grasp" evidence="16">
    <location>
        <begin position="109"/>
        <end position="346"/>
    </location>
</feature>
<comment type="caution">
    <text evidence="17">The sequence shown here is derived from an EMBL/GenBank/DDBJ whole genome shotgun (WGS) entry which is preliminary data.</text>
</comment>
<evidence type="ECO:0000256" key="13">
    <source>
        <dbReference type="ARBA" id="ARBA00071668"/>
    </source>
</evidence>
<comment type="similarity">
    <text evidence="2 15">Belongs to the histidine acid phosphatase family. VIP1 subfamily.</text>
</comment>
<keyword evidence="10" id="KW-0206">Cytoskeleton</keyword>
<dbReference type="GO" id="GO:0005524">
    <property type="term" value="F:ATP binding"/>
    <property type="evidence" value="ECO:0007669"/>
    <property type="project" value="UniProtKB-UniRule"/>
</dbReference>
<dbReference type="EMBL" id="JADGJQ010000054">
    <property type="protein sequence ID" value="KAJ3175254.1"/>
    <property type="molecule type" value="Genomic_DNA"/>
</dbReference>
<evidence type="ECO:0000256" key="12">
    <source>
        <dbReference type="ARBA" id="ARBA00034629"/>
    </source>
</evidence>
<dbReference type="AlphaFoldDB" id="A0AAD5TH47"/>
<dbReference type="GO" id="GO:0046872">
    <property type="term" value="F:metal ion binding"/>
    <property type="evidence" value="ECO:0007669"/>
    <property type="project" value="InterPro"/>
</dbReference>
<comment type="function">
    <text evidence="15">Bifunctional inositol kinase that acts in concert with the IP6K kinases to synthesize the diphosphate group-containing inositol pyrophosphates diphosphoinositol pentakisphosphate, PP-InsP5, and bis-diphosphoinositol tetrakisphosphate, (PP)2-InsP4. PP-InsP5 and (PP)2-InsP4, also respectively called InsP7 and InsP8, may regulate a variety of cellular processes, including apoptosis, vesicle trafficking, cytoskeletal dynamics, and exocytosis. Phosphorylates inositol hexakisphosphate (InsP6).</text>
</comment>
<evidence type="ECO:0000256" key="2">
    <source>
        <dbReference type="ARBA" id="ARBA00005609"/>
    </source>
</evidence>
<dbReference type="PANTHER" id="PTHR12750">
    <property type="entry name" value="DIPHOSPHOINOSITOL PENTAKISPHOSPHATE KINASE"/>
    <property type="match status" value="1"/>
</dbReference>
<dbReference type="PROSITE" id="PS50975">
    <property type="entry name" value="ATP_GRASP"/>
    <property type="match status" value="1"/>
</dbReference>
<accession>A0AAD5TH47</accession>
<dbReference type="EC" id="2.7.4.24" evidence="3 15"/>
<evidence type="ECO:0000313" key="18">
    <source>
        <dbReference type="Proteomes" id="UP001212152"/>
    </source>
</evidence>
<dbReference type="FunFam" id="3.30.470.20:FF:000036">
    <property type="entry name" value="Inositol hexakisphosphate and diphosphoinositol-pentakisphosphate kinase"/>
    <property type="match status" value="1"/>
</dbReference>
<keyword evidence="5" id="KW-0597">Phosphoprotein</keyword>
<evidence type="ECO:0000256" key="9">
    <source>
        <dbReference type="ARBA" id="ARBA00022840"/>
    </source>
</evidence>
<dbReference type="InterPro" id="IPR040557">
    <property type="entry name" value="VIP1_N"/>
</dbReference>
<comment type="catalytic activity">
    <reaction evidence="11">
        <text>5-diphospho-1D-myo-inositol 1,2,3,4,6-pentakisphosphate + ATP + H(+) = 1,5-bis(diphospho)-1D-myo-inositol 2,3,4,6-tetrakisphosphate + ADP</text>
        <dbReference type="Rhea" id="RHEA:10276"/>
        <dbReference type="ChEBI" id="CHEBI:15378"/>
        <dbReference type="ChEBI" id="CHEBI:30616"/>
        <dbReference type="ChEBI" id="CHEBI:58628"/>
        <dbReference type="ChEBI" id="CHEBI:77983"/>
        <dbReference type="ChEBI" id="CHEBI:456216"/>
        <dbReference type="EC" id="2.7.4.24"/>
    </reaction>
    <physiologicalReaction direction="left-to-right" evidence="11">
        <dbReference type="Rhea" id="RHEA:10277"/>
    </physiologicalReaction>
</comment>
<evidence type="ECO:0000256" key="4">
    <source>
        <dbReference type="ARBA" id="ARBA00022490"/>
    </source>
</evidence>
<dbReference type="InterPro" id="IPR013651">
    <property type="entry name" value="ATP-grasp_RimK-type"/>
</dbReference>
<dbReference type="GO" id="GO:0033857">
    <property type="term" value="F:5-diphosphoinositol pentakisphosphate 1-kinase activity"/>
    <property type="evidence" value="ECO:0007669"/>
    <property type="project" value="TreeGrafter"/>
</dbReference>
<dbReference type="GO" id="GO:0052843">
    <property type="term" value="F:inositol-1-diphosphate-2,3,4,5,6-pentakisphosphate diphosphatase activity"/>
    <property type="evidence" value="ECO:0007669"/>
    <property type="project" value="UniProtKB-ARBA"/>
</dbReference>
<dbReference type="GO" id="GO:0005856">
    <property type="term" value="C:cytoskeleton"/>
    <property type="evidence" value="ECO:0007669"/>
    <property type="project" value="UniProtKB-SubCell"/>
</dbReference>
<dbReference type="Pfam" id="PF08443">
    <property type="entry name" value="RimK"/>
    <property type="match status" value="1"/>
</dbReference>
<keyword evidence="9 14" id="KW-0067">ATP-binding</keyword>
<evidence type="ECO:0000256" key="3">
    <source>
        <dbReference type="ARBA" id="ARBA00012893"/>
    </source>
</evidence>
<proteinExistence type="inferred from homology"/>
<dbReference type="Pfam" id="PF18086">
    <property type="entry name" value="PPIP5K2_N"/>
    <property type="match status" value="1"/>
</dbReference>
<dbReference type="InterPro" id="IPR029033">
    <property type="entry name" value="His_PPase_superfam"/>
</dbReference>
<name>A0AAD5TH47_9FUNG</name>
<evidence type="ECO:0000256" key="7">
    <source>
        <dbReference type="ARBA" id="ARBA00022741"/>
    </source>
</evidence>
<dbReference type="GO" id="GO:0032958">
    <property type="term" value="P:inositol phosphate biosynthetic process"/>
    <property type="evidence" value="ECO:0007669"/>
    <property type="project" value="UniProtKB-ARBA"/>
</dbReference>
<evidence type="ECO:0000313" key="17">
    <source>
        <dbReference type="EMBL" id="KAJ3175254.1"/>
    </source>
</evidence>
<reference evidence="17" key="1">
    <citation type="submission" date="2020-05" db="EMBL/GenBank/DDBJ databases">
        <title>Phylogenomic resolution of chytrid fungi.</title>
        <authorList>
            <person name="Stajich J.E."/>
            <person name="Amses K."/>
            <person name="Simmons R."/>
            <person name="Seto K."/>
            <person name="Myers J."/>
            <person name="Bonds A."/>
            <person name="Quandt C.A."/>
            <person name="Barry K."/>
            <person name="Liu P."/>
            <person name="Grigoriev I."/>
            <person name="Longcore J.E."/>
            <person name="James T.Y."/>
        </authorList>
    </citation>
    <scope>NUCLEOTIDE SEQUENCE</scope>
    <source>
        <strain evidence="17">JEL0379</strain>
    </source>
</reference>
<gene>
    <name evidence="17" type="ORF">HDU87_006336</name>
</gene>
<evidence type="ECO:0000256" key="11">
    <source>
        <dbReference type="ARBA" id="ARBA00033696"/>
    </source>
</evidence>
<dbReference type="Pfam" id="PF00328">
    <property type="entry name" value="His_Phos_2"/>
    <property type="match status" value="1"/>
</dbReference>
<evidence type="ECO:0000259" key="16">
    <source>
        <dbReference type="PROSITE" id="PS50975"/>
    </source>
</evidence>
<keyword evidence="8 15" id="KW-0418">Kinase</keyword>
<comment type="subcellular location">
    <subcellularLocation>
        <location evidence="1 15">Cytoplasm</location>
        <location evidence="1 15">Cytoskeleton</location>
    </subcellularLocation>
</comment>
<dbReference type="InterPro" id="IPR000560">
    <property type="entry name" value="His_Pase_clade-2"/>
</dbReference>
<evidence type="ECO:0000256" key="8">
    <source>
        <dbReference type="ARBA" id="ARBA00022777"/>
    </source>
</evidence>
<organism evidence="17 18">
    <name type="scientific">Geranomyces variabilis</name>
    <dbReference type="NCBI Taxonomy" id="109894"/>
    <lineage>
        <taxon>Eukaryota</taxon>
        <taxon>Fungi</taxon>
        <taxon>Fungi incertae sedis</taxon>
        <taxon>Chytridiomycota</taxon>
        <taxon>Chytridiomycota incertae sedis</taxon>
        <taxon>Chytridiomycetes</taxon>
        <taxon>Spizellomycetales</taxon>
        <taxon>Powellomycetaceae</taxon>
        <taxon>Geranomyces</taxon>
    </lineage>
</organism>
<dbReference type="GO" id="GO:0052723">
    <property type="term" value="F:inositol hexakisphosphate 1-kinase activity"/>
    <property type="evidence" value="ECO:0007669"/>
    <property type="project" value="UniProtKB-ARBA"/>
</dbReference>
<evidence type="ECO:0000256" key="14">
    <source>
        <dbReference type="PROSITE-ProRule" id="PRU00409"/>
    </source>
</evidence>
<dbReference type="Gene3D" id="3.40.50.1240">
    <property type="entry name" value="Phosphoglycerate mutase-like"/>
    <property type="match status" value="1"/>
</dbReference>
<evidence type="ECO:0000256" key="5">
    <source>
        <dbReference type="ARBA" id="ARBA00022553"/>
    </source>
</evidence>
<sequence length="862" mass="97655">MSLIPDVVSPLRPKWVIGVCAMDTKARSKPMRNILNKLLSCGDFEAVIFGDKVILDEEVENWPSCDFLISFFSNGFPLDKAIDYVRLRKPFCVNDLPMQQLIWDRRLVLRILDKIGVPTPRRLATHTGDEPVLSREIEERLEGLDISLPLGPQPLVGAEMVDADTVKIGDQIIKKPFVEKPVSGENHNVYIYYSQAMGGGVRKLFRKVGNKSSEFCPEVVDIRRDGSYIYEEFMNVDNAEDVKVYTVGDRYTHAETRKSPVVDGVVRRNAEGKEVRYITALTPEEKEMAKRISVSFGQTVCGFDLLRAHGKSYVIDVNGWSFVKGNDDYYDKCSSTLRQVFLEHAATAQPASMHKELSIENQWKLKAYLSVMRHADRTPKQKIKFTFGSRPFMALLNSQEGEVVFKKQEQLNLVTAAARTAQAEQLEDAAVLTQLLEIMDAKSHLSGTKAQIKPQFSKTQGRVLEKVQLIVKWGGEFTHGGRHQTKEIGENYRKDLMIINKDLLDDVKVYSSSEQRVIATADFFIRSFQHLSDVPDDALIVSKEMLDDSNAVKEQTENVKSRLQAMLNADANPNPLIVDGKPQVDPPAYVDDAIALLKVLRGVMRENFQKMDVDNIQRRWCCAETPGLFKERWEKLMRDFCDVERKSFDPSKISELYDSLKYDLIHNRDFCLTIFGSSEKAGDALKQLYYKSKVMFDFIAPKEYGIEDDEKLEIGVLSSVALLRQLVADLEGARSNPKPSARFYFTKESKIISLLNIVLLCGLPTRVDKVEELDYLTQITFELYERGRGLGMEDGDAREYSLRIGFSQGAHNSNLIDLSLDSKHSLSVKPRIWISDHVSLEQALSFLTPRMSPSPPPSIKSP</sequence>
<dbReference type="InterPro" id="IPR037446">
    <property type="entry name" value="His_Pase_VIP1"/>
</dbReference>
<evidence type="ECO:0000256" key="1">
    <source>
        <dbReference type="ARBA" id="ARBA00004245"/>
    </source>
</evidence>
<dbReference type="FunFam" id="3.40.50.11950:FF:000002">
    <property type="entry name" value="Inositol hexakisphosphate and diphosphoinositol-pentakisphosphate kinase"/>
    <property type="match status" value="1"/>
</dbReference>
<evidence type="ECO:0000256" key="10">
    <source>
        <dbReference type="ARBA" id="ARBA00023212"/>
    </source>
</evidence>
<evidence type="ECO:0000256" key="6">
    <source>
        <dbReference type="ARBA" id="ARBA00022679"/>
    </source>
</evidence>
<dbReference type="PANTHER" id="PTHR12750:SF9">
    <property type="entry name" value="INOSITOL HEXAKISPHOSPHATE AND DIPHOSPHOINOSITOL-PENTAKISPHOSPHATE KINASE"/>
    <property type="match status" value="1"/>
</dbReference>
<keyword evidence="6 15" id="KW-0808">Transferase</keyword>
<dbReference type="SUPFAM" id="SSF56059">
    <property type="entry name" value="Glutathione synthetase ATP-binding domain-like"/>
    <property type="match status" value="1"/>
</dbReference>
<evidence type="ECO:0000256" key="15">
    <source>
        <dbReference type="RuleBase" id="RU365032"/>
    </source>
</evidence>
<dbReference type="GO" id="GO:0005829">
    <property type="term" value="C:cytosol"/>
    <property type="evidence" value="ECO:0007669"/>
    <property type="project" value="TreeGrafter"/>
</dbReference>
<protein>
    <recommendedName>
        <fullName evidence="13 15">Inositol hexakisphosphate and diphosphoinositol-pentakisphosphate kinase</fullName>
        <ecNumber evidence="3 15">2.7.4.24</ecNumber>
    </recommendedName>
</protein>
<keyword evidence="4 15" id="KW-0963">Cytoplasm</keyword>
<keyword evidence="7 14" id="KW-0547">Nucleotide-binding</keyword>